<dbReference type="PANTHER" id="PTHR31811">
    <property type="entry name" value="TRNA A64-2'-O-RIBOSYLPHOSPHATE TRANSFERASE"/>
    <property type="match status" value="1"/>
</dbReference>
<dbReference type="InterPro" id="IPR007306">
    <property type="entry name" value="Rit1"/>
</dbReference>
<dbReference type="Proteomes" id="UP000305067">
    <property type="component" value="Unassembled WGS sequence"/>
</dbReference>
<keyword evidence="4" id="KW-1185">Reference proteome</keyword>
<dbReference type="PIRSF" id="PIRSF007747">
    <property type="entry name" value="Ribosyl_Ptfrase"/>
    <property type="match status" value="1"/>
</dbReference>
<evidence type="ECO:0000313" key="4">
    <source>
        <dbReference type="Proteomes" id="UP000305067"/>
    </source>
</evidence>
<sequence length="487" mass="54293">MEPDFQLERNLHDTNSSNVFGHIRKESLDIYNRLHSIAEDVLFVTSLARSEIYGHLPLIANLRCGAWYIDPAHATNTPAYFKSTDGHFGNWGFNLRRPNLHLLPFIVESSGMILVDSTRAGKRIPDALSKTVPIWCCVINRATQRLYPDQCSQTDWDTKLYTPPAAVSRQEHAQIEFRLDQWADELVRSSYKLPRLTKPLRSLWITPSTPSPPPSPLSEYLSVVCISASKQVDAGEERRSGNFVYVQGSGDDHELWGMGITPGMFWQNKEMLLSTARPEIETVVQDLVASGSTESTVPQGLPSQIMQTNFFLSTTELLAVDSLDSQASYLLLLPPSDPQPAAERSNVLIIRAHEGKKGQKQFLSEVLPLSMQFIEKSMENGRHVYVACQSGKDASVGVALAALQRFYGDDAELLPTQQWGGVEGQAVTRVYNLNPPDTKTLVTKSSIKTRLQWIIASCPIANPSRATLKRVNEYLLSPPAFYTKSST</sequence>
<dbReference type="GO" id="GO:0019988">
    <property type="term" value="P:charged-tRNA amino acid modification"/>
    <property type="evidence" value="ECO:0007669"/>
    <property type="project" value="InterPro"/>
</dbReference>
<dbReference type="InterPro" id="IPR033449">
    <property type="entry name" value="Rit1_N"/>
</dbReference>
<feature type="domain" description="Rit1 DUSP-like" evidence="1">
    <location>
        <begin position="347"/>
        <end position="475"/>
    </location>
</feature>
<dbReference type="GO" id="GO:0043399">
    <property type="term" value="F:tRNA adenosine(64)-2'-O-ribosylphosphate transferase activity"/>
    <property type="evidence" value="ECO:0007669"/>
    <property type="project" value="InterPro"/>
</dbReference>
<evidence type="ECO:0000259" key="2">
    <source>
        <dbReference type="Pfam" id="PF17184"/>
    </source>
</evidence>
<dbReference type="Pfam" id="PF04179">
    <property type="entry name" value="Init_tRNA_PT"/>
    <property type="match status" value="1"/>
</dbReference>
<dbReference type="Pfam" id="PF17184">
    <property type="entry name" value="Rit1_C"/>
    <property type="match status" value="1"/>
</dbReference>
<dbReference type="OrthoDB" id="45256at2759"/>
<dbReference type="InterPro" id="IPR033421">
    <property type="entry name" value="Rit1_DUSP-like"/>
</dbReference>
<feature type="domain" description="Rit1 N-terminal" evidence="2">
    <location>
        <begin position="23"/>
        <end position="288"/>
    </location>
</feature>
<dbReference type="AlphaFoldDB" id="A0A5C3R091"/>
<evidence type="ECO:0000313" key="3">
    <source>
        <dbReference type="EMBL" id="TFL06987.1"/>
    </source>
</evidence>
<evidence type="ECO:0000259" key="1">
    <source>
        <dbReference type="Pfam" id="PF04179"/>
    </source>
</evidence>
<dbReference type="EMBL" id="ML178814">
    <property type="protein sequence ID" value="TFL06987.1"/>
    <property type="molecule type" value="Genomic_DNA"/>
</dbReference>
<keyword evidence="3" id="KW-0808">Transferase</keyword>
<reference evidence="3 4" key="1">
    <citation type="journal article" date="2019" name="Nat. Ecol. Evol.">
        <title>Megaphylogeny resolves global patterns of mushroom evolution.</title>
        <authorList>
            <person name="Varga T."/>
            <person name="Krizsan K."/>
            <person name="Foldi C."/>
            <person name="Dima B."/>
            <person name="Sanchez-Garcia M."/>
            <person name="Sanchez-Ramirez S."/>
            <person name="Szollosi G.J."/>
            <person name="Szarkandi J.G."/>
            <person name="Papp V."/>
            <person name="Albert L."/>
            <person name="Andreopoulos W."/>
            <person name="Angelini C."/>
            <person name="Antonin V."/>
            <person name="Barry K.W."/>
            <person name="Bougher N.L."/>
            <person name="Buchanan P."/>
            <person name="Buyck B."/>
            <person name="Bense V."/>
            <person name="Catcheside P."/>
            <person name="Chovatia M."/>
            <person name="Cooper J."/>
            <person name="Damon W."/>
            <person name="Desjardin D."/>
            <person name="Finy P."/>
            <person name="Geml J."/>
            <person name="Haridas S."/>
            <person name="Hughes K."/>
            <person name="Justo A."/>
            <person name="Karasinski D."/>
            <person name="Kautmanova I."/>
            <person name="Kiss B."/>
            <person name="Kocsube S."/>
            <person name="Kotiranta H."/>
            <person name="LaButti K.M."/>
            <person name="Lechner B.E."/>
            <person name="Liimatainen K."/>
            <person name="Lipzen A."/>
            <person name="Lukacs Z."/>
            <person name="Mihaltcheva S."/>
            <person name="Morgado L.N."/>
            <person name="Niskanen T."/>
            <person name="Noordeloos M.E."/>
            <person name="Ohm R.A."/>
            <person name="Ortiz-Santana B."/>
            <person name="Ovrebo C."/>
            <person name="Racz N."/>
            <person name="Riley R."/>
            <person name="Savchenko A."/>
            <person name="Shiryaev A."/>
            <person name="Soop K."/>
            <person name="Spirin V."/>
            <person name="Szebenyi C."/>
            <person name="Tomsovsky M."/>
            <person name="Tulloss R.E."/>
            <person name="Uehling J."/>
            <person name="Grigoriev I.V."/>
            <person name="Vagvolgyi C."/>
            <person name="Papp T."/>
            <person name="Martin F.M."/>
            <person name="Miettinen O."/>
            <person name="Hibbett D.S."/>
            <person name="Nagy L.G."/>
        </authorList>
    </citation>
    <scope>NUCLEOTIDE SEQUENCE [LARGE SCALE GENOMIC DNA]</scope>
    <source>
        <strain evidence="3 4">CBS 309.79</strain>
    </source>
</reference>
<dbReference type="Gene3D" id="3.90.190.10">
    <property type="entry name" value="Protein tyrosine phosphatase superfamily"/>
    <property type="match status" value="1"/>
</dbReference>
<name>A0A5C3R091_9AGAR</name>
<dbReference type="STRING" id="1884261.A0A5C3R091"/>
<dbReference type="InterPro" id="IPR029021">
    <property type="entry name" value="Prot-tyrosine_phosphatase-like"/>
</dbReference>
<proteinExistence type="predicted"/>
<dbReference type="GO" id="GO:0005737">
    <property type="term" value="C:cytoplasm"/>
    <property type="evidence" value="ECO:0007669"/>
    <property type="project" value="TreeGrafter"/>
</dbReference>
<dbReference type="PANTHER" id="PTHR31811:SF0">
    <property type="entry name" value="TRNA A64-2'-O-RIBOSYLPHOSPHATE TRANSFERASE"/>
    <property type="match status" value="1"/>
</dbReference>
<protein>
    <submittedName>
        <fullName evidence="3">tRNA A64-2'-O-ribosylphosphate transferase</fullName>
    </submittedName>
</protein>
<accession>A0A5C3R091</accession>
<gene>
    <name evidence="3" type="ORF">BDV98DRAFT_496691</name>
</gene>
<organism evidence="3 4">
    <name type="scientific">Pterulicium gracile</name>
    <dbReference type="NCBI Taxonomy" id="1884261"/>
    <lineage>
        <taxon>Eukaryota</taxon>
        <taxon>Fungi</taxon>
        <taxon>Dikarya</taxon>
        <taxon>Basidiomycota</taxon>
        <taxon>Agaricomycotina</taxon>
        <taxon>Agaricomycetes</taxon>
        <taxon>Agaricomycetidae</taxon>
        <taxon>Agaricales</taxon>
        <taxon>Pleurotineae</taxon>
        <taxon>Pterulaceae</taxon>
        <taxon>Pterulicium</taxon>
    </lineage>
</organism>